<evidence type="ECO:0000256" key="8">
    <source>
        <dbReference type="ARBA" id="ARBA00022898"/>
    </source>
</evidence>
<dbReference type="PROSITE" id="PS51672">
    <property type="entry name" value="ACT_LIKE"/>
    <property type="match status" value="2"/>
</dbReference>
<dbReference type="InterPro" id="IPR050147">
    <property type="entry name" value="Ser/Thr_Dehydratase"/>
</dbReference>
<feature type="domain" description="ACT-like" evidence="13">
    <location>
        <begin position="429"/>
        <end position="503"/>
    </location>
</feature>
<comment type="similarity">
    <text evidence="4 12">Belongs to the serine/threonine dehydratase family.</text>
</comment>
<dbReference type="Pfam" id="PF00291">
    <property type="entry name" value="PALP"/>
    <property type="match status" value="1"/>
</dbReference>
<proteinExistence type="inferred from homology"/>
<dbReference type="Proteomes" id="UP001168167">
    <property type="component" value="Unassembled WGS sequence"/>
</dbReference>
<evidence type="ECO:0000256" key="12">
    <source>
        <dbReference type="RuleBase" id="RU362012"/>
    </source>
</evidence>
<dbReference type="InterPro" id="IPR000634">
    <property type="entry name" value="Ser/Thr_deHydtase_PyrdxlP-BS"/>
</dbReference>
<dbReference type="PANTHER" id="PTHR48078">
    <property type="entry name" value="THREONINE DEHYDRATASE, MITOCHONDRIAL-RELATED"/>
    <property type="match status" value="1"/>
</dbReference>
<dbReference type="PANTHER" id="PTHR48078:SF11">
    <property type="entry name" value="THREONINE DEHYDRATASE, MITOCHONDRIAL"/>
    <property type="match status" value="1"/>
</dbReference>
<evidence type="ECO:0000313" key="14">
    <source>
        <dbReference type="EMBL" id="MDM5147151.1"/>
    </source>
</evidence>
<evidence type="ECO:0000256" key="4">
    <source>
        <dbReference type="ARBA" id="ARBA00010869"/>
    </source>
</evidence>
<accession>A0ABT7QKF5</accession>
<keyword evidence="7" id="KW-0677">Repeat</keyword>
<organism evidence="14 15">
    <name type="scientific">Candidatus Doriopsillibacter californiensis</name>
    <dbReference type="NCBI Taxonomy" id="2970740"/>
    <lineage>
        <taxon>Bacteria</taxon>
        <taxon>Pseudomonadati</taxon>
        <taxon>Pseudomonadota</taxon>
        <taxon>Gammaproteobacteria</taxon>
        <taxon>Candidatus Tethybacterales</taxon>
        <taxon>Candidatus Persebacteraceae</taxon>
        <taxon>Candidatus Doriopsillibacter</taxon>
    </lineage>
</organism>
<comment type="function">
    <text evidence="11 12">Catalyzes the anaerobic formation of alpha-ketobutyrate and ammonia from threonine in a two-step reaction. The first step involved a dehydration of threonine and a production of enamine intermediates (aminocrotonate), which tautomerizes to its imine form (iminobutyrate). Both intermediates are unstable and short-lived. The second step is the nonenzymatic hydrolysis of the enamine/imine intermediates to form 2-ketobutyrate and free ammonia. In the low water environment of the cell, the second step is accelerated by RidA.</text>
</comment>
<keyword evidence="6 12" id="KW-0412">Isoleucine biosynthesis</keyword>
<dbReference type="InterPro" id="IPR001721">
    <property type="entry name" value="TD_ACT-like"/>
</dbReference>
<dbReference type="GO" id="GO:0004794">
    <property type="term" value="F:threonine deaminase activity"/>
    <property type="evidence" value="ECO:0007669"/>
    <property type="project" value="UniProtKB-EC"/>
</dbReference>
<keyword evidence="10 12" id="KW-0100">Branched-chain amino acid biosynthesis</keyword>
<dbReference type="InterPro" id="IPR005787">
    <property type="entry name" value="Thr_deHydtase_biosynth"/>
</dbReference>
<reference evidence="14" key="2">
    <citation type="journal article" date="2023" name="Microbiome">
        <title>Synthase-selected sorting approach identifies a beta-lactone synthase in a nudibranch symbiotic bacterium.</title>
        <authorList>
            <person name="Dzunkova M."/>
            <person name="La Clair J.J."/>
            <person name="Tyml T."/>
            <person name="Doud D."/>
            <person name="Schulz F."/>
            <person name="Piquer-Esteban S."/>
            <person name="Porcel Sanchis D."/>
            <person name="Osborn A."/>
            <person name="Robinson D."/>
            <person name="Louie K.B."/>
            <person name="Bowen B.P."/>
            <person name="Bowers R.M."/>
            <person name="Lee J."/>
            <person name="Arnau V."/>
            <person name="Diaz-Villanueva W."/>
            <person name="Stepanauskas R."/>
            <person name="Gosliner T."/>
            <person name="Date S.V."/>
            <person name="Northen T.R."/>
            <person name="Cheng J.F."/>
            <person name="Burkart M.D."/>
            <person name="Woyke T."/>
        </authorList>
    </citation>
    <scope>NUCLEOTIDE SEQUENCE</scope>
    <source>
        <strain evidence="14">Df01</strain>
    </source>
</reference>
<evidence type="ECO:0000256" key="7">
    <source>
        <dbReference type="ARBA" id="ARBA00022737"/>
    </source>
</evidence>
<keyword evidence="5 12" id="KW-0028">Amino-acid biosynthesis</keyword>
<evidence type="ECO:0000256" key="3">
    <source>
        <dbReference type="ARBA" id="ARBA00004810"/>
    </source>
</evidence>
<keyword evidence="9 12" id="KW-0456">Lyase</keyword>
<gene>
    <name evidence="12 14" type="primary">ilvA</name>
    <name evidence="14" type="ORF">NQX30_01990</name>
</gene>
<comment type="cofactor">
    <cofactor evidence="2 12">
        <name>pyridoxal 5'-phosphate</name>
        <dbReference type="ChEBI" id="CHEBI:597326"/>
    </cofactor>
</comment>
<comment type="caution">
    <text evidence="14">The sequence shown here is derived from an EMBL/GenBank/DDBJ whole genome shotgun (WGS) entry which is preliminary data.</text>
</comment>
<dbReference type="InterPro" id="IPR036052">
    <property type="entry name" value="TrpB-like_PALP_sf"/>
</dbReference>
<dbReference type="CDD" id="cd04906">
    <property type="entry name" value="ACT_ThrD-I_1"/>
    <property type="match status" value="1"/>
</dbReference>
<comment type="pathway">
    <text evidence="3 12">Amino-acid biosynthesis; L-isoleucine biosynthesis; 2-oxobutanoate from L-threonine: step 1/1.</text>
</comment>
<evidence type="ECO:0000313" key="15">
    <source>
        <dbReference type="Proteomes" id="UP001168167"/>
    </source>
</evidence>
<dbReference type="SUPFAM" id="SSF53686">
    <property type="entry name" value="Tryptophan synthase beta subunit-like PLP-dependent enzymes"/>
    <property type="match status" value="1"/>
</dbReference>
<protein>
    <recommendedName>
        <fullName evidence="12">L-threonine dehydratase</fullName>
        <ecNumber evidence="12">4.3.1.19</ecNumber>
    </recommendedName>
    <alternativeName>
        <fullName evidence="12">Threonine deaminase</fullName>
    </alternativeName>
</protein>
<dbReference type="Gene3D" id="3.40.50.1100">
    <property type="match status" value="2"/>
</dbReference>
<reference evidence="14" key="1">
    <citation type="submission" date="2022-08" db="EMBL/GenBank/DDBJ databases">
        <authorList>
            <person name="Dzunkova M."/>
            <person name="La Clair J."/>
            <person name="Tyml T."/>
            <person name="Doud D."/>
            <person name="Schulz F."/>
            <person name="Piquer S."/>
            <person name="Porcel Sanchis D."/>
            <person name="Osborn A."/>
            <person name="Robinson D."/>
            <person name="Louie K.B."/>
            <person name="Bowen B.P."/>
            <person name="Bowers R."/>
            <person name="Lee J."/>
            <person name="Arnau Llombart V."/>
            <person name="Diaz Villanueva W."/>
            <person name="Gosliner T."/>
            <person name="Northen T."/>
            <person name="Cheng J.-F."/>
            <person name="Burkart M.D."/>
            <person name="Woyke T."/>
        </authorList>
    </citation>
    <scope>NUCLEOTIDE SEQUENCE</scope>
    <source>
        <strain evidence="14">Df01</strain>
    </source>
</reference>
<comment type="subunit">
    <text evidence="12">Homotetramer.</text>
</comment>
<dbReference type="Gene3D" id="3.40.1020.10">
    <property type="entry name" value="Biosynthetic Threonine Deaminase, Domain 3"/>
    <property type="match status" value="1"/>
</dbReference>
<evidence type="ECO:0000256" key="5">
    <source>
        <dbReference type="ARBA" id="ARBA00022605"/>
    </source>
</evidence>
<dbReference type="InterPro" id="IPR001926">
    <property type="entry name" value="TrpB-like_PALP"/>
</dbReference>
<evidence type="ECO:0000256" key="11">
    <source>
        <dbReference type="ARBA" id="ARBA00025527"/>
    </source>
</evidence>
<dbReference type="CDD" id="cd04907">
    <property type="entry name" value="ACT_ThrD-I_2"/>
    <property type="match status" value="1"/>
</dbReference>
<evidence type="ECO:0000256" key="6">
    <source>
        <dbReference type="ARBA" id="ARBA00022624"/>
    </source>
</evidence>
<dbReference type="CDD" id="cd01562">
    <property type="entry name" value="Thr-dehyd"/>
    <property type="match status" value="1"/>
</dbReference>
<name>A0ABT7QKF5_9GAMM</name>
<evidence type="ECO:0000259" key="13">
    <source>
        <dbReference type="PROSITE" id="PS51672"/>
    </source>
</evidence>
<dbReference type="InterPro" id="IPR045865">
    <property type="entry name" value="ACT-like_dom_sf"/>
</dbReference>
<dbReference type="SUPFAM" id="SSF55021">
    <property type="entry name" value="ACT-like"/>
    <property type="match status" value="2"/>
</dbReference>
<feature type="domain" description="ACT-like" evidence="13">
    <location>
        <begin position="336"/>
        <end position="407"/>
    </location>
</feature>
<dbReference type="InterPro" id="IPR038110">
    <property type="entry name" value="TD_ACT-like_sf"/>
</dbReference>
<dbReference type="PROSITE" id="PS00165">
    <property type="entry name" value="DEHYDRATASE_SER_THR"/>
    <property type="match status" value="1"/>
</dbReference>
<dbReference type="Pfam" id="PF00585">
    <property type="entry name" value="Thr_dehydrat_C"/>
    <property type="match status" value="2"/>
</dbReference>
<dbReference type="EMBL" id="JANQAO010000001">
    <property type="protein sequence ID" value="MDM5147151.1"/>
    <property type="molecule type" value="Genomic_DNA"/>
</dbReference>
<sequence length="515" mass="57165">MKKELKSFQESLIRSVINTRIYDLVRETPLTTMPALSAQVSNKILIKREDMHSVFSFKIRGAYHKMTRLPAARLKKGVIAASAGNHAQGVALSAQKLGCRASIFMPRHAQRIKVEAVRARGAKVVLTGDSFDDANLTAQQTARETGAVFIPPFDDKDIIAGNGTIAAEILRQHPAPLQAIFCAIGGGGLITGIAAYVKALRPDVRIIGVEAEESASMHASLVAGRRVQLPQVGAFADAVAVKQPGRLPFAFARELLDDVIVVNNDALCAAVKDLYEDTRVIFEPGGALAIAGLKRYAARNRWRNKNLIALACGANMNFDRLRFIAERAEVGEQREALFAVTISERPGSFRQFCALLEKRNITEFNYRMDDPNKAHIFVGVEIQGTAERRQLLQKLRAHNLPTIDLTDDEMAKTHIRHMVGGRAPATNELLYRFEYPEKPGALMKFLNTLGISRFNWNISLFHYRNNGADAGRVLVGMQVPPAERKQFDKFLRDVGYPHTLEVNNPAYRLFLEGQR</sequence>
<evidence type="ECO:0000256" key="9">
    <source>
        <dbReference type="ARBA" id="ARBA00023239"/>
    </source>
</evidence>
<evidence type="ECO:0000256" key="10">
    <source>
        <dbReference type="ARBA" id="ARBA00023304"/>
    </source>
</evidence>
<evidence type="ECO:0000256" key="1">
    <source>
        <dbReference type="ARBA" id="ARBA00001274"/>
    </source>
</evidence>
<dbReference type="NCBIfam" id="NF006674">
    <property type="entry name" value="PRK09224.1"/>
    <property type="match status" value="1"/>
</dbReference>
<evidence type="ECO:0000256" key="2">
    <source>
        <dbReference type="ARBA" id="ARBA00001933"/>
    </source>
</evidence>
<dbReference type="EC" id="4.3.1.19" evidence="12"/>
<keyword evidence="8 12" id="KW-0663">Pyridoxal phosphate</keyword>
<keyword evidence="15" id="KW-1185">Reference proteome</keyword>
<comment type="catalytic activity">
    <reaction evidence="1 12">
        <text>L-threonine = 2-oxobutanoate + NH4(+)</text>
        <dbReference type="Rhea" id="RHEA:22108"/>
        <dbReference type="ChEBI" id="CHEBI:16763"/>
        <dbReference type="ChEBI" id="CHEBI:28938"/>
        <dbReference type="ChEBI" id="CHEBI:57926"/>
        <dbReference type="EC" id="4.3.1.19"/>
    </reaction>
</comment>
<dbReference type="NCBIfam" id="TIGR01124">
    <property type="entry name" value="ilvA_2Cterm"/>
    <property type="match status" value="1"/>
</dbReference>